<sequence length="87" mass="9758">MATENQQGASSVVARYYTRWYKTGSCIRGRLLEVNEDILMNPSLLQEKGLYSTTSHIRPPVDWGIGGYVKKSVLRTSIEAFTHPLIG</sequence>
<evidence type="ECO:0000313" key="1">
    <source>
        <dbReference type="EMBL" id="RXM35659.1"/>
    </source>
</evidence>
<name>A0A444UKF3_ACIRT</name>
<evidence type="ECO:0000313" key="2">
    <source>
        <dbReference type="Proteomes" id="UP000289886"/>
    </source>
</evidence>
<dbReference type="AlphaFoldDB" id="A0A444UKF3"/>
<reference evidence="1 2" key="1">
    <citation type="submission" date="2019-01" db="EMBL/GenBank/DDBJ databases">
        <title>Draft Genome and Complete Hox-Cluster Characterization of the Sterlet Sturgeon (Acipenser ruthenus).</title>
        <authorList>
            <person name="Wei Q."/>
        </authorList>
    </citation>
    <scope>NUCLEOTIDE SEQUENCE [LARGE SCALE GENOMIC DNA]</scope>
    <source>
        <strain evidence="1">WHYD16114868_AA</strain>
        <tissue evidence="1">Blood</tissue>
    </source>
</reference>
<protein>
    <submittedName>
        <fullName evidence="1">Uncharacterized protein</fullName>
    </submittedName>
</protein>
<proteinExistence type="predicted"/>
<dbReference type="EMBL" id="SCEB01214381">
    <property type="protein sequence ID" value="RXM35659.1"/>
    <property type="molecule type" value="Genomic_DNA"/>
</dbReference>
<gene>
    <name evidence="1" type="ORF">EOD39_3963</name>
</gene>
<comment type="caution">
    <text evidence="1">The sequence shown here is derived from an EMBL/GenBank/DDBJ whole genome shotgun (WGS) entry which is preliminary data.</text>
</comment>
<organism evidence="1 2">
    <name type="scientific">Acipenser ruthenus</name>
    <name type="common">Sterlet sturgeon</name>
    <dbReference type="NCBI Taxonomy" id="7906"/>
    <lineage>
        <taxon>Eukaryota</taxon>
        <taxon>Metazoa</taxon>
        <taxon>Chordata</taxon>
        <taxon>Craniata</taxon>
        <taxon>Vertebrata</taxon>
        <taxon>Euteleostomi</taxon>
        <taxon>Actinopterygii</taxon>
        <taxon>Chondrostei</taxon>
        <taxon>Acipenseriformes</taxon>
        <taxon>Acipenseridae</taxon>
        <taxon>Acipenser</taxon>
    </lineage>
</organism>
<keyword evidence="2" id="KW-1185">Reference proteome</keyword>
<accession>A0A444UKF3</accession>
<dbReference type="Proteomes" id="UP000289886">
    <property type="component" value="Unassembled WGS sequence"/>
</dbReference>